<dbReference type="Gene3D" id="3.40.1280.10">
    <property type="match status" value="1"/>
</dbReference>
<dbReference type="Proteomes" id="UP000030392">
    <property type="component" value="Unassembled WGS sequence"/>
</dbReference>
<keyword evidence="5" id="KW-0963">Cytoplasm</keyword>
<dbReference type="EC" id="2.1.1.177" evidence="5"/>
<dbReference type="GO" id="GO:0005737">
    <property type="term" value="C:cytoplasm"/>
    <property type="evidence" value="ECO:0007669"/>
    <property type="project" value="UniProtKB-SubCell"/>
</dbReference>
<evidence type="ECO:0000256" key="2">
    <source>
        <dbReference type="ARBA" id="ARBA00022679"/>
    </source>
</evidence>
<evidence type="ECO:0000256" key="3">
    <source>
        <dbReference type="ARBA" id="ARBA00022691"/>
    </source>
</evidence>
<sequence length="145" mass="16371">MLNISHYKIIAIGKIKKKWIQEGIEMYLKRLPGLEVKEIKDSTQAKEEHTIKEIISKNEFLVTLNENGQSFTSKQLATKLLNSHNQNITFVIGGASGLTSSLNNLASWQLSLSPLTFPHEIARLLLIEQLYRAKTIAQGGPYHKE</sequence>
<organism evidence="6 7">
    <name type="scientific">Prochlorococcus marinus str. PAC1</name>
    <dbReference type="NCBI Taxonomy" id="59924"/>
    <lineage>
        <taxon>Bacteria</taxon>
        <taxon>Bacillati</taxon>
        <taxon>Cyanobacteriota</taxon>
        <taxon>Cyanophyceae</taxon>
        <taxon>Synechococcales</taxon>
        <taxon>Prochlorococcaceae</taxon>
        <taxon>Prochlorococcus</taxon>
    </lineage>
</organism>
<dbReference type="InterPro" id="IPR029026">
    <property type="entry name" value="tRNA_m1G_MTases_N"/>
</dbReference>
<comment type="caution">
    <text evidence="6">The sequence shown here is derived from an EMBL/GenBank/DDBJ whole genome shotgun (WGS) entry which is preliminary data.</text>
</comment>
<dbReference type="Pfam" id="PF02590">
    <property type="entry name" value="SPOUT_MTase"/>
    <property type="match status" value="1"/>
</dbReference>
<name>A0A0A2C4Y1_PROMR</name>
<evidence type="ECO:0000256" key="5">
    <source>
        <dbReference type="HAMAP-Rule" id="MF_00658"/>
    </source>
</evidence>
<keyword evidence="5" id="KW-0698">rRNA processing</keyword>
<comment type="catalytic activity">
    <reaction evidence="5">
        <text>pseudouridine(1915) in 23S rRNA + S-adenosyl-L-methionine = N(3)-methylpseudouridine(1915) in 23S rRNA + S-adenosyl-L-homocysteine + H(+)</text>
        <dbReference type="Rhea" id="RHEA:42752"/>
        <dbReference type="Rhea" id="RHEA-COMP:10221"/>
        <dbReference type="Rhea" id="RHEA-COMP:10222"/>
        <dbReference type="ChEBI" id="CHEBI:15378"/>
        <dbReference type="ChEBI" id="CHEBI:57856"/>
        <dbReference type="ChEBI" id="CHEBI:59789"/>
        <dbReference type="ChEBI" id="CHEBI:65314"/>
        <dbReference type="ChEBI" id="CHEBI:74486"/>
        <dbReference type="EC" id="2.1.1.177"/>
    </reaction>
</comment>
<accession>A0A0A2C4Y1</accession>
<dbReference type="AlphaFoldDB" id="A0A0A2C4Y1"/>
<reference evidence="7" key="1">
    <citation type="journal article" date="2014" name="Sci. Data">
        <title>Genomes of diverse isolates of the marine cyanobacterium Prochlorococcus.</title>
        <authorList>
            <person name="Biller S."/>
            <person name="Berube P."/>
            <person name="Thompson J."/>
            <person name="Kelly L."/>
            <person name="Roggensack S."/>
            <person name="Awad L."/>
            <person name="Roache-Johnson K."/>
            <person name="Ding H."/>
            <person name="Giovannoni S.J."/>
            <person name="Moore L.R."/>
            <person name="Chisholm S.W."/>
        </authorList>
    </citation>
    <scope>NUCLEOTIDE SEQUENCE [LARGE SCALE GENOMIC DNA]</scope>
    <source>
        <strain evidence="7">PAC1</strain>
    </source>
</reference>
<dbReference type="PANTHER" id="PTHR33603">
    <property type="entry name" value="METHYLTRANSFERASE"/>
    <property type="match status" value="1"/>
</dbReference>
<evidence type="ECO:0000256" key="4">
    <source>
        <dbReference type="ARBA" id="ARBA00038303"/>
    </source>
</evidence>
<dbReference type="EMBL" id="JNAX01000015">
    <property type="protein sequence ID" value="KGG19699.1"/>
    <property type="molecule type" value="Genomic_DNA"/>
</dbReference>
<comment type="function">
    <text evidence="5">Specifically methylates the pseudouridine at position 1915 (m3Psi1915) in 23S rRNA.</text>
</comment>
<dbReference type="InterPro" id="IPR003742">
    <property type="entry name" value="RlmH-like"/>
</dbReference>
<dbReference type="SUPFAM" id="SSF75217">
    <property type="entry name" value="alpha/beta knot"/>
    <property type="match status" value="1"/>
</dbReference>
<dbReference type="InterPro" id="IPR029028">
    <property type="entry name" value="Alpha/beta_knot_MTases"/>
</dbReference>
<comment type="subcellular location">
    <subcellularLocation>
        <location evidence="5">Cytoplasm</location>
    </subcellularLocation>
</comment>
<evidence type="ECO:0000313" key="7">
    <source>
        <dbReference type="Proteomes" id="UP000030392"/>
    </source>
</evidence>
<dbReference type="HAMAP" id="MF_00658">
    <property type="entry name" value="23SrRNA_methyltr_H"/>
    <property type="match status" value="1"/>
</dbReference>
<feature type="binding site" evidence="5">
    <location>
        <begin position="112"/>
        <end position="117"/>
    </location>
    <ligand>
        <name>S-adenosyl-L-methionine</name>
        <dbReference type="ChEBI" id="CHEBI:59789"/>
    </ligand>
</feature>
<proteinExistence type="inferred from homology"/>
<protein>
    <recommendedName>
        <fullName evidence="5">Ribosomal RNA large subunit methyltransferase H</fullName>
        <ecNumber evidence="5">2.1.1.177</ecNumber>
    </recommendedName>
    <alternativeName>
        <fullName evidence="5">23S rRNA (pseudouridine1915-N3)-methyltransferase</fullName>
    </alternativeName>
    <alternativeName>
        <fullName evidence="5">23S rRNA m3Psi1915 methyltransferase</fullName>
    </alternativeName>
    <alternativeName>
        <fullName evidence="5">rRNA (pseudouridine-N3-)-methyltransferase RlmH</fullName>
    </alternativeName>
</protein>
<dbReference type="PIRSF" id="PIRSF004505">
    <property type="entry name" value="MT_bac"/>
    <property type="match status" value="1"/>
</dbReference>
<dbReference type="PANTHER" id="PTHR33603:SF1">
    <property type="entry name" value="RIBOSOMAL RNA LARGE SUBUNIT METHYLTRANSFERASE H"/>
    <property type="match status" value="1"/>
</dbReference>
<dbReference type="CDD" id="cd18081">
    <property type="entry name" value="RlmH-like"/>
    <property type="match status" value="1"/>
</dbReference>
<comment type="similarity">
    <text evidence="4 5">Belongs to the RNA methyltransferase RlmH family.</text>
</comment>
<comment type="subunit">
    <text evidence="5">Homodimer.</text>
</comment>
<dbReference type="GO" id="GO:0070038">
    <property type="term" value="F:rRNA (pseudouridine-N3-)-methyltransferase activity"/>
    <property type="evidence" value="ECO:0007669"/>
    <property type="project" value="UniProtKB-UniRule"/>
</dbReference>
<feature type="binding site" evidence="5">
    <location>
        <position position="93"/>
    </location>
    <ligand>
        <name>S-adenosyl-L-methionine</name>
        <dbReference type="ChEBI" id="CHEBI:59789"/>
    </ligand>
</feature>
<keyword evidence="3 5" id="KW-0949">S-adenosyl-L-methionine</keyword>
<feature type="binding site" evidence="5">
    <location>
        <position position="64"/>
    </location>
    <ligand>
        <name>S-adenosyl-L-methionine</name>
        <dbReference type="ChEBI" id="CHEBI:59789"/>
    </ligand>
</feature>
<gene>
    <name evidence="5" type="primary">rlmH</name>
    <name evidence="6" type="ORF">EV03_2085</name>
</gene>
<dbReference type="RefSeq" id="WP_036907468.1">
    <property type="nucleotide sequence ID" value="NZ_CP138967.1"/>
</dbReference>
<keyword evidence="1 5" id="KW-0489">Methyltransferase</keyword>
<evidence type="ECO:0000256" key="1">
    <source>
        <dbReference type="ARBA" id="ARBA00022603"/>
    </source>
</evidence>
<keyword evidence="2 5" id="KW-0808">Transferase</keyword>
<evidence type="ECO:0000313" key="6">
    <source>
        <dbReference type="EMBL" id="KGG19699.1"/>
    </source>
</evidence>